<dbReference type="OrthoDB" id="4406415at2"/>
<gene>
    <name evidence="8" type="ORF">F7Q99_32205</name>
</gene>
<evidence type="ECO:0000313" key="9">
    <source>
        <dbReference type="Proteomes" id="UP000450000"/>
    </source>
</evidence>
<dbReference type="AlphaFoldDB" id="A0A6N7L2J2"/>
<evidence type="ECO:0000256" key="3">
    <source>
        <dbReference type="ARBA" id="ARBA00013192"/>
    </source>
</evidence>
<dbReference type="SUPFAM" id="SSF51182">
    <property type="entry name" value="RmlC-like cupins"/>
    <property type="match status" value="1"/>
</dbReference>
<dbReference type="Gene3D" id="2.60.120.10">
    <property type="entry name" value="Jelly Rolls"/>
    <property type="match status" value="1"/>
</dbReference>
<keyword evidence="5" id="KW-0456">Lyase</keyword>
<name>A0A6N7L2J2_9ACTN</name>
<comment type="pathway">
    <text evidence="1">Amine and polyamine biosynthesis; ectoine biosynthesis; L-ectoine from L-aspartate 4-semialdehyde: step 3/3.</text>
</comment>
<accession>A0A6N7L2J2</accession>
<dbReference type="UniPathway" id="UPA00067">
    <property type="reaction ID" value="UER00123"/>
</dbReference>
<dbReference type="GO" id="GO:0019491">
    <property type="term" value="P:ectoine biosynthetic process"/>
    <property type="evidence" value="ECO:0007669"/>
    <property type="project" value="UniProtKB-UniPathway"/>
</dbReference>
<organism evidence="8 9">
    <name type="scientific">Streptomyces kaniharaensis</name>
    <dbReference type="NCBI Taxonomy" id="212423"/>
    <lineage>
        <taxon>Bacteria</taxon>
        <taxon>Bacillati</taxon>
        <taxon>Actinomycetota</taxon>
        <taxon>Actinomycetes</taxon>
        <taxon>Kitasatosporales</taxon>
        <taxon>Streptomycetaceae</taxon>
        <taxon>Streptomyces</taxon>
    </lineage>
</organism>
<evidence type="ECO:0000256" key="7">
    <source>
        <dbReference type="ARBA" id="ARBA00048714"/>
    </source>
</evidence>
<dbReference type="RefSeq" id="WP_153468185.1">
    <property type="nucleotide sequence ID" value="NZ_WBOF01000003.1"/>
</dbReference>
<evidence type="ECO:0000256" key="1">
    <source>
        <dbReference type="ARBA" id="ARBA00005181"/>
    </source>
</evidence>
<evidence type="ECO:0000256" key="4">
    <source>
        <dbReference type="ARBA" id="ARBA00019707"/>
    </source>
</evidence>
<reference evidence="8 9" key="1">
    <citation type="submission" date="2019-09" db="EMBL/GenBank/DDBJ databases">
        <title>Genome Sequences of Streptomyces kaniharaensis ATCC 21070.</title>
        <authorList>
            <person name="Zhu W."/>
            <person name="De Crecy-Lagard V."/>
            <person name="Richards N.G."/>
        </authorList>
    </citation>
    <scope>NUCLEOTIDE SEQUENCE [LARGE SCALE GENOMIC DNA]</scope>
    <source>
        <strain evidence="8 9">SF-557</strain>
    </source>
</reference>
<comment type="caution">
    <text evidence="8">The sequence shown here is derived from an EMBL/GenBank/DDBJ whole genome shotgun (WGS) entry which is preliminary data.</text>
</comment>
<keyword evidence="9" id="KW-1185">Reference proteome</keyword>
<dbReference type="NCBIfam" id="NF009806">
    <property type="entry name" value="PRK13290.1"/>
    <property type="match status" value="1"/>
</dbReference>
<evidence type="ECO:0000256" key="5">
    <source>
        <dbReference type="ARBA" id="ARBA00023239"/>
    </source>
</evidence>
<evidence type="ECO:0000313" key="8">
    <source>
        <dbReference type="EMBL" id="MQS16728.1"/>
    </source>
</evidence>
<evidence type="ECO:0000256" key="2">
    <source>
        <dbReference type="ARBA" id="ARBA00009637"/>
    </source>
</evidence>
<evidence type="ECO:0000256" key="6">
    <source>
        <dbReference type="ARBA" id="ARBA00033271"/>
    </source>
</evidence>
<dbReference type="InterPro" id="IPR014710">
    <property type="entry name" value="RmlC-like_jellyroll"/>
</dbReference>
<dbReference type="CDD" id="cd06978">
    <property type="entry name" value="cupin_EctC"/>
    <property type="match status" value="1"/>
</dbReference>
<sequence length="124" mass="13736">MLVRKLEDVKTVEWGNGLSRRFLLAKDGMGYSVTDTVVSAGTKSLLEYKRHLEACYCISGRGEVVDMAGNSHVIEPGTLYALDQHDAHWLIAWPEEDLRLVCVFTPALDGDEVHSLDGDGSSHY</sequence>
<dbReference type="Pfam" id="PF06339">
    <property type="entry name" value="Ectoine_synth"/>
    <property type="match status" value="1"/>
</dbReference>
<dbReference type="PANTHER" id="PTHR39289:SF1">
    <property type="entry name" value="L-ECTOINE SYNTHASE"/>
    <property type="match status" value="1"/>
</dbReference>
<dbReference type="EMBL" id="WBOF01000003">
    <property type="protein sequence ID" value="MQS16728.1"/>
    <property type="molecule type" value="Genomic_DNA"/>
</dbReference>
<proteinExistence type="inferred from homology"/>
<dbReference type="InterPro" id="IPR011051">
    <property type="entry name" value="RmlC_Cupin_sf"/>
</dbReference>
<dbReference type="GO" id="GO:0033990">
    <property type="term" value="F:ectoine synthase activity"/>
    <property type="evidence" value="ECO:0007669"/>
    <property type="project" value="UniProtKB-EC"/>
</dbReference>
<dbReference type="InterPro" id="IPR010462">
    <property type="entry name" value="Ectoine_synth"/>
</dbReference>
<dbReference type="PANTHER" id="PTHR39289">
    <property type="match status" value="1"/>
</dbReference>
<comment type="catalytic activity">
    <reaction evidence="7">
        <text>(2S)-4-acetamido-2-aminobutanoate = L-ectoine + H2O</text>
        <dbReference type="Rhea" id="RHEA:17281"/>
        <dbReference type="ChEBI" id="CHEBI:15377"/>
        <dbReference type="ChEBI" id="CHEBI:58515"/>
        <dbReference type="ChEBI" id="CHEBI:58929"/>
        <dbReference type="EC" id="4.2.1.108"/>
    </reaction>
</comment>
<protein>
    <recommendedName>
        <fullName evidence="4">L-ectoine synthase</fullName>
        <ecNumber evidence="3">4.2.1.108</ecNumber>
    </recommendedName>
    <alternativeName>
        <fullName evidence="6">N-acetyldiaminobutyrate dehydratase</fullName>
    </alternativeName>
</protein>
<dbReference type="EC" id="4.2.1.108" evidence="3"/>
<comment type="similarity">
    <text evidence="2">Belongs to the ectoine synthase family.</text>
</comment>
<dbReference type="Proteomes" id="UP000450000">
    <property type="component" value="Unassembled WGS sequence"/>
</dbReference>